<dbReference type="AlphaFoldDB" id="A0AAD7DH71"/>
<dbReference type="Pfam" id="PF13565">
    <property type="entry name" value="HTH_32"/>
    <property type="match status" value="1"/>
</dbReference>
<accession>A0AAD7DH71</accession>
<comment type="caution">
    <text evidence="1">The sequence shown here is derived from an EMBL/GenBank/DDBJ whole genome shotgun (WGS) entry which is preliminary data.</text>
</comment>
<dbReference type="InterPro" id="IPR009057">
    <property type="entry name" value="Homeodomain-like_sf"/>
</dbReference>
<dbReference type="Gene3D" id="1.10.10.10">
    <property type="entry name" value="Winged helix-like DNA-binding domain superfamily/Winged helix DNA-binding domain"/>
    <property type="match status" value="1"/>
</dbReference>
<keyword evidence="1" id="KW-0238">DNA-binding</keyword>
<dbReference type="GO" id="GO:0003677">
    <property type="term" value="F:DNA binding"/>
    <property type="evidence" value="ECO:0007669"/>
    <property type="project" value="UniProtKB-KW"/>
</dbReference>
<reference evidence="1" key="1">
    <citation type="submission" date="2023-03" db="EMBL/GenBank/DDBJ databases">
        <title>Massive genome expansion in bonnet fungi (Mycena s.s.) driven by repeated elements and novel gene families across ecological guilds.</title>
        <authorList>
            <consortium name="Lawrence Berkeley National Laboratory"/>
            <person name="Harder C.B."/>
            <person name="Miyauchi S."/>
            <person name="Viragh M."/>
            <person name="Kuo A."/>
            <person name="Thoen E."/>
            <person name="Andreopoulos B."/>
            <person name="Lu D."/>
            <person name="Skrede I."/>
            <person name="Drula E."/>
            <person name="Henrissat B."/>
            <person name="Morin E."/>
            <person name="Kohler A."/>
            <person name="Barry K."/>
            <person name="LaButti K."/>
            <person name="Morin E."/>
            <person name="Salamov A."/>
            <person name="Lipzen A."/>
            <person name="Mereny Z."/>
            <person name="Hegedus B."/>
            <person name="Baldrian P."/>
            <person name="Stursova M."/>
            <person name="Weitz H."/>
            <person name="Taylor A."/>
            <person name="Grigoriev I.V."/>
            <person name="Nagy L.G."/>
            <person name="Martin F."/>
            <person name="Kauserud H."/>
        </authorList>
    </citation>
    <scope>NUCLEOTIDE SEQUENCE</scope>
    <source>
        <strain evidence="1">CBHHK067</strain>
    </source>
</reference>
<dbReference type="PANTHER" id="PTHR48472">
    <property type="entry name" value="TC1-LIKE TRANSPOSASE DDE DOMAIN-CONTAINING PROTEIN"/>
    <property type="match status" value="1"/>
</dbReference>
<keyword evidence="1" id="KW-0371">Homeobox</keyword>
<dbReference type="InterPro" id="IPR036388">
    <property type="entry name" value="WH-like_DNA-bd_sf"/>
</dbReference>
<dbReference type="SUPFAM" id="SSF46689">
    <property type="entry name" value="Homeodomain-like"/>
    <property type="match status" value="1"/>
</dbReference>
<proteinExistence type="predicted"/>
<gene>
    <name evidence="1" type="ORF">B0H17DRAFT_935593</name>
</gene>
<keyword evidence="2" id="KW-1185">Reference proteome</keyword>
<evidence type="ECO:0000313" key="2">
    <source>
        <dbReference type="Proteomes" id="UP001221757"/>
    </source>
</evidence>
<dbReference type="EMBL" id="JARKIE010000062">
    <property type="protein sequence ID" value="KAJ7690878.1"/>
    <property type="molecule type" value="Genomic_DNA"/>
</dbReference>
<evidence type="ECO:0000313" key="1">
    <source>
        <dbReference type="EMBL" id="KAJ7690878.1"/>
    </source>
</evidence>
<sequence>MGNRSIHRDVKITAINLYEQGHLSLKDILSCVGFSRSTFFRVLKLWRTTGDVVRPRKRTGRPRLLHHDDVDYLVRLVQHQPDWFLDELLNLLKHNRFISVHYTTIHRELERAGMSTKKLKEIAEE</sequence>
<dbReference type="Proteomes" id="UP001221757">
    <property type="component" value="Unassembled WGS sequence"/>
</dbReference>
<name>A0AAD7DH71_MYCRO</name>
<protein>
    <submittedName>
        <fullName evidence="1">Homeodomain-like protein</fullName>
    </submittedName>
</protein>
<organism evidence="1 2">
    <name type="scientific">Mycena rosella</name>
    <name type="common">Pink bonnet</name>
    <name type="synonym">Agaricus rosellus</name>
    <dbReference type="NCBI Taxonomy" id="1033263"/>
    <lineage>
        <taxon>Eukaryota</taxon>
        <taxon>Fungi</taxon>
        <taxon>Dikarya</taxon>
        <taxon>Basidiomycota</taxon>
        <taxon>Agaricomycotina</taxon>
        <taxon>Agaricomycetes</taxon>
        <taxon>Agaricomycetidae</taxon>
        <taxon>Agaricales</taxon>
        <taxon>Marasmiineae</taxon>
        <taxon>Mycenaceae</taxon>
        <taxon>Mycena</taxon>
    </lineage>
</organism>
<dbReference type="PANTHER" id="PTHR48472:SF1">
    <property type="entry name" value="TC1-LIKE TRANSPOSASE DDE DOMAIN-CONTAINING PROTEIN"/>
    <property type="match status" value="1"/>
</dbReference>